<comment type="similarity">
    <text evidence="1 5">Belongs to the HisA/HisF family.</text>
</comment>
<gene>
    <name evidence="6" type="ORF">BCY86_08585</name>
</gene>
<evidence type="ECO:0000313" key="7">
    <source>
        <dbReference type="Proteomes" id="UP000185544"/>
    </source>
</evidence>
<dbReference type="Proteomes" id="UP000185544">
    <property type="component" value="Chromosome"/>
</dbReference>
<reference evidence="6 7" key="1">
    <citation type="submission" date="2016-08" db="EMBL/GenBank/DDBJ databases">
        <title>Identification and validation of antigenic proteins from Pajaroellobacter abortibovis using de-novo genome sequence assembly and reverse vaccinology.</title>
        <authorList>
            <person name="Welly B.T."/>
            <person name="Miller M.R."/>
            <person name="Stott J.L."/>
            <person name="Blanchard M.T."/>
            <person name="Islas-Trejo A.D."/>
            <person name="O'Rourke S.M."/>
            <person name="Young A.E."/>
            <person name="Medrano J.F."/>
            <person name="Van Eenennaam A.L."/>
        </authorList>
    </citation>
    <scope>NUCLEOTIDE SEQUENCE [LARGE SCALE GENOMIC DNA]</scope>
    <source>
        <strain evidence="6 7">BTF92-0548A/99-0131</strain>
    </source>
</reference>
<dbReference type="AlphaFoldDB" id="A0A1L6MYZ3"/>
<dbReference type="InterPro" id="IPR013785">
    <property type="entry name" value="Aldolase_TIM"/>
</dbReference>
<dbReference type="InterPro" id="IPR006062">
    <property type="entry name" value="His_biosynth"/>
</dbReference>
<dbReference type="GO" id="GO:0000105">
    <property type="term" value="P:L-histidine biosynthetic process"/>
    <property type="evidence" value="ECO:0007669"/>
    <property type="project" value="UniProtKB-KW"/>
</dbReference>
<protein>
    <submittedName>
        <fullName evidence="6">Uncharacterized protein</fullName>
    </submittedName>
</protein>
<sequence length="87" mass="9813">MVDLDRARYPRARQVSLVREIVQSVSIPMQVGGGVRMEEDEDVEELLSFGVSRMVVERVCVHHPSFVHQWLSGFGVGRIHLGIRLSA</sequence>
<keyword evidence="3 5" id="KW-0368">Histidine biosynthesis</keyword>
<comment type="pathway">
    <text evidence="4">Amino-acid biosynthesis.</text>
</comment>
<dbReference type="EMBL" id="CP016908">
    <property type="protein sequence ID" value="APS00726.1"/>
    <property type="molecule type" value="Genomic_DNA"/>
</dbReference>
<dbReference type="SUPFAM" id="SSF51366">
    <property type="entry name" value="Ribulose-phoshate binding barrel"/>
    <property type="match status" value="1"/>
</dbReference>
<accession>A0A1L6MYZ3</accession>
<evidence type="ECO:0000256" key="5">
    <source>
        <dbReference type="RuleBase" id="RU003657"/>
    </source>
</evidence>
<evidence type="ECO:0000256" key="3">
    <source>
        <dbReference type="ARBA" id="ARBA00023102"/>
    </source>
</evidence>
<organism evidence="6 7">
    <name type="scientific">Pajaroellobacter abortibovis</name>
    <dbReference type="NCBI Taxonomy" id="1882918"/>
    <lineage>
        <taxon>Bacteria</taxon>
        <taxon>Pseudomonadati</taxon>
        <taxon>Myxococcota</taxon>
        <taxon>Polyangia</taxon>
        <taxon>Polyangiales</taxon>
        <taxon>Polyangiaceae</taxon>
    </lineage>
</organism>
<dbReference type="Pfam" id="PF00977">
    <property type="entry name" value="His_biosynth"/>
    <property type="match status" value="1"/>
</dbReference>
<evidence type="ECO:0000256" key="2">
    <source>
        <dbReference type="ARBA" id="ARBA00022605"/>
    </source>
</evidence>
<keyword evidence="7" id="KW-1185">Reference proteome</keyword>
<evidence type="ECO:0000256" key="1">
    <source>
        <dbReference type="ARBA" id="ARBA00009667"/>
    </source>
</evidence>
<dbReference type="Gene3D" id="3.20.20.70">
    <property type="entry name" value="Aldolase class I"/>
    <property type="match status" value="1"/>
</dbReference>
<name>A0A1L6MYZ3_9BACT</name>
<keyword evidence="2 5" id="KW-0028">Amino-acid biosynthesis</keyword>
<evidence type="ECO:0000256" key="4">
    <source>
        <dbReference type="ARBA" id="ARBA00029440"/>
    </source>
</evidence>
<proteinExistence type="inferred from homology"/>
<dbReference type="InterPro" id="IPR011060">
    <property type="entry name" value="RibuloseP-bd_barrel"/>
</dbReference>
<dbReference type="KEGG" id="pabo:BCY86_08585"/>
<evidence type="ECO:0000313" key="6">
    <source>
        <dbReference type="EMBL" id="APS00726.1"/>
    </source>
</evidence>
<dbReference type="STRING" id="1882918.BCY86_08585"/>